<evidence type="ECO:0000259" key="3">
    <source>
        <dbReference type="Pfam" id="PF13399"/>
    </source>
</evidence>
<reference evidence="4 5" key="1">
    <citation type="submission" date="2014-02" db="EMBL/GenBank/DDBJ databases">
        <title>Genome sequence of Brachybacterium phenoliresistens strain W13A50.</title>
        <authorList>
            <person name="Wang X."/>
        </authorList>
    </citation>
    <scope>NUCLEOTIDE SEQUENCE [LARGE SCALE GENOMIC DNA]</scope>
    <source>
        <strain evidence="4 5">W13A50</strain>
    </source>
</reference>
<name>Z9JU03_9MICO</name>
<organism evidence="4 5">
    <name type="scientific">Brachybacterium phenoliresistens</name>
    <dbReference type="NCBI Taxonomy" id="396014"/>
    <lineage>
        <taxon>Bacteria</taxon>
        <taxon>Bacillati</taxon>
        <taxon>Actinomycetota</taxon>
        <taxon>Actinomycetes</taxon>
        <taxon>Micrococcales</taxon>
        <taxon>Dermabacteraceae</taxon>
        <taxon>Brachybacterium</taxon>
    </lineage>
</organism>
<dbReference type="OrthoDB" id="5147502at2"/>
<comment type="caution">
    <text evidence="4">The sequence shown here is derived from an EMBL/GenBank/DDBJ whole genome shotgun (WGS) entry which is preliminary data.</text>
</comment>
<dbReference type="eggNOG" id="ENOG50330SA">
    <property type="taxonomic scope" value="Bacteria"/>
</dbReference>
<keyword evidence="5" id="KW-1185">Reference proteome</keyword>
<proteinExistence type="predicted"/>
<feature type="compositionally biased region" description="Acidic residues" evidence="1">
    <location>
        <begin position="194"/>
        <end position="205"/>
    </location>
</feature>
<dbReference type="HOGENOM" id="CLU_1270580_0_0_11"/>
<dbReference type="Proteomes" id="UP000023067">
    <property type="component" value="Unassembled WGS sequence"/>
</dbReference>
<sequence length="205" mass="21797">MADSEYPYPPDEFDREAATASLHGAHRAEHPFWRQNLVYLIIIAAAFVLLLVLLFAIGGMGRNTPEERAEAPTSAAEQTEQTSAEGGEETTAEETPVPEPDRTTPVMVVNAGGINGLAGAWQDTLESAGWTRVDVSTADNLQEEPVVFYRDEADADTAQALAAEVGAGEARQSDEYDATITFIAVKEPGADQDQGGDGEGQGEGE</sequence>
<keyword evidence="2" id="KW-1133">Transmembrane helix</keyword>
<evidence type="ECO:0000256" key="1">
    <source>
        <dbReference type="SAM" id="MobiDB-lite"/>
    </source>
</evidence>
<protein>
    <recommendedName>
        <fullName evidence="3">LytR/CpsA/Psr regulator C-terminal domain-containing protein</fullName>
    </recommendedName>
</protein>
<feature type="transmembrane region" description="Helical" evidence="2">
    <location>
        <begin position="37"/>
        <end position="58"/>
    </location>
</feature>
<dbReference type="Pfam" id="PF13399">
    <property type="entry name" value="LytR_C"/>
    <property type="match status" value="1"/>
</dbReference>
<evidence type="ECO:0000313" key="4">
    <source>
        <dbReference type="EMBL" id="EWS81493.1"/>
    </source>
</evidence>
<accession>Z9JU03</accession>
<dbReference type="PATRIC" id="fig|396014.3.peg.1735"/>
<feature type="region of interest" description="Disordered" evidence="1">
    <location>
        <begin position="64"/>
        <end position="105"/>
    </location>
</feature>
<evidence type="ECO:0000256" key="2">
    <source>
        <dbReference type="SAM" id="Phobius"/>
    </source>
</evidence>
<feature type="domain" description="LytR/CpsA/Psr regulator C-terminal" evidence="3">
    <location>
        <begin position="104"/>
        <end position="183"/>
    </location>
</feature>
<gene>
    <name evidence="4" type="ORF">BF93_16960</name>
</gene>
<keyword evidence="2" id="KW-0472">Membrane</keyword>
<dbReference type="RefSeq" id="WP_038372055.1">
    <property type="nucleotide sequence ID" value="NZ_BAAAOW010000003.1"/>
</dbReference>
<dbReference type="InterPro" id="IPR027381">
    <property type="entry name" value="LytR/CpsA/Psr_C"/>
</dbReference>
<dbReference type="STRING" id="396014.BF93_16960"/>
<feature type="region of interest" description="Disordered" evidence="1">
    <location>
        <begin position="186"/>
        <end position="205"/>
    </location>
</feature>
<dbReference type="EMBL" id="JDYK01000007">
    <property type="protein sequence ID" value="EWS81493.1"/>
    <property type="molecule type" value="Genomic_DNA"/>
</dbReference>
<dbReference type="Gene3D" id="3.30.70.2390">
    <property type="match status" value="1"/>
</dbReference>
<keyword evidence="2" id="KW-0812">Transmembrane</keyword>
<dbReference type="AlphaFoldDB" id="Z9JU03"/>
<evidence type="ECO:0000313" key="5">
    <source>
        <dbReference type="Proteomes" id="UP000023067"/>
    </source>
</evidence>